<dbReference type="CDD" id="cd08414">
    <property type="entry name" value="PBP2_LTTR_aromatics_like"/>
    <property type="match status" value="1"/>
</dbReference>
<dbReference type="InterPro" id="IPR036390">
    <property type="entry name" value="WH_DNA-bd_sf"/>
</dbReference>
<keyword evidence="4" id="KW-0804">Transcription</keyword>
<evidence type="ECO:0000313" key="6">
    <source>
        <dbReference type="EMBL" id="RDS85769.1"/>
    </source>
</evidence>
<organism evidence="6 7">
    <name type="scientific">Dyella psychrodurans</name>
    <dbReference type="NCBI Taxonomy" id="1927960"/>
    <lineage>
        <taxon>Bacteria</taxon>
        <taxon>Pseudomonadati</taxon>
        <taxon>Pseudomonadota</taxon>
        <taxon>Gammaproteobacteria</taxon>
        <taxon>Lysobacterales</taxon>
        <taxon>Rhodanobacteraceae</taxon>
        <taxon>Dyella</taxon>
    </lineage>
</organism>
<gene>
    <name evidence="6" type="ORF">DWU99_00385</name>
</gene>
<dbReference type="PANTHER" id="PTHR30346:SF17">
    <property type="entry name" value="LYSR FAMILY TRANSCRIPTIONAL REGULATOR"/>
    <property type="match status" value="1"/>
</dbReference>
<dbReference type="Proteomes" id="UP000255334">
    <property type="component" value="Unassembled WGS sequence"/>
</dbReference>
<dbReference type="SUPFAM" id="SSF46785">
    <property type="entry name" value="Winged helix' DNA-binding domain"/>
    <property type="match status" value="1"/>
</dbReference>
<dbReference type="PANTHER" id="PTHR30346">
    <property type="entry name" value="TRANSCRIPTIONAL DUAL REGULATOR HCAR-RELATED"/>
    <property type="match status" value="1"/>
</dbReference>
<keyword evidence="7" id="KW-1185">Reference proteome</keyword>
<proteinExistence type="inferred from homology"/>
<sequence length="303" mass="33712">MNIELRHLRYFVAVADTLHFGKAAERLGMSQPPLSQQIRQLEETVGARLLTRTNRRVALTEPGRLFLQEARDILARVDRAADMAKRAQRGELGELFIGFTRTIPLSQQIPRAIFEFRQRFPAVHLQLQELNSLQQIDALLERRLQIGILRPDSLPSSLVSKRLFRDPLVVVLRSDHPVLKRAGSRGKLSTAVLAQEPFVVFARSAGAGVYERVFKLCHNAGFTPRIAQEAREASTIIGLVAAGLGVSILPASCSHSGVDGVSYVPLADAESMSEIHVVYREDERSPLVPRFVQLLLAETRQAT</sequence>
<comment type="similarity">
    <text evidence="1">Belongs to the LysR transcriptional regulatory family.</text>
</comment>
<dbReference type="RefSeq" id="WP_115476020.1">
    <property type="nucleotide sequence ID" value="NZ_QRBF01000001.1"/>
</dbReference>
<dbReference type="GO" id="GO:0032993">
    <property type="term" value="C:protein-DNA complex"/>
    <property type="evidence" value="ECO:0007669"/>
    <property type="project" value="TreeGrafter"/>
</dbReference>
<reference evidence="6 7" key="1">
    <citation type="submission" date="2018-07" db="EMBL/GenBank/DDBJ databases">
        <title>Dyella monticola sp. nov. and Dyella psychrodurans sp. nov. isolated from monsoon evergreen broad-leaved forest soil of Dinghu Mountain, China.</title>
        <authorList>
            <person name="Gao Z."/>
            <person name="Qiu L."/>
        </authorList>
    </citation>
    <scope>NUCLEOTIDE SEQUENCE [LARGE SCALE GENOMIC DNA]</scope>
    <source>
        <strain evidence="6 7">4MSK11</strain>
    </source>
</reference>
<name>A0A370XBJ0_9GAMM</name>
<dbReference type="GO" id="GO:0003677">
    <property type="term" value="F:DNA binding"/>
    <property type="evidence" value="ECO:0007669"/>
    <property type="project" value="UniProtKB-KW"/>
</dbReference>
<dbReference type="SUPFAM" id="SSF53850">
    <property type="entry name" value="Periplasmic binding protein-like II"/>
    <property type="match status" value="1"/>
</dbReference>
<accession>A0A370XBJ0</accession>
<evidence type="ECO:0000259" key="5">
    <source>
        <dbReference type="PROSITE" id="PS50931"/>
    </source>
</evidence>
<dbReference type="FunFam" id="1.10.10.10:FF:000001">
    <property type="entry name" value="LysR family transcriptional regulator"/>
    <property type="match status" value="1"/>
</dbReference>
<dbReference type="InterPro" id="IPR000847">
    <property type="entry name" value="LysR_HTH_N"/>
</dbReference>
<dbReference type="Pfam" id="PF03466">
    <property type="entry name" value="LysR_substrate"/>
    <property type="match status" value="1"/>
</dbReference>
<dbReference type="GO" id="GO:0003700">
    <property type="term" value="F:DNA-binding transcription factor activity"/>
    <property type="evidence" value="ECO:0007669"/>
    <property type="project" value="InterPro"/>
</dbReference>
<feature type="domain" description="HTH lysR-type" evidence="5">
    <location>
        <begin position="3"/>
        <end position="60"/>
    </location>
</feature>
<evidence type="ECO:0000256" key="1">
    <source>
        <dbReference type="ARBA" id="ARBA00009437"/>
    </source>
</evidence>
<evidence type="ECO:0000313" key="7">
    <source>
        <dbReference type="Proteomes" id="UP000255334"/>
    </source>
</evidence>
<evidence type="ECO:0000256" key="3">
    <source>
        <dbReference type="ARBA" id="ARBA00023125"/>
    </source>
</evidence>
<dbReference type="Gene3D" id="3.40.190.10">
    <property type="entry name" value="Periplasmic binding protein-like II"/>
    <property type="match status" value="2"/>
</dbReference>
<dbReference type="Pfam" id="PF00126">
    <property type="entry name" value="HTH_1"/>
    <property type="match status" value="1"/>
</dbReference>
<evidence type="ECO:0000256" key="4">
    <source>
        <dbReference type="ARBA" id="ARBA00023163"/>
    </source>
</evidence>
<dbReference type="AlphaFoldDB" id="A0A370XBJ0"/>
<keyword evidence="2" id="KW-0805">Transcription regulation</keyword>
<dbReference type="OrthoDB" id="5289754at2"/>
<dbReference type="InterPro" id="IPR036388">
    <property type="entry name" value="WH-like_DNA-bd_sf"/>
</dbReference>
<keyword evidence="3" id="KW-0238">DNA-binding</keyword>
<comment type="caution">
    <text evidence="6">The sequence shown here is derived from an EMBL/GenBank/DDBJ whole genome shotgun (WGS) entry which is preliminary data.</text>
</comment>
<dbReference type="InterPro" id="IPR005119">
    <property type="entry name" value="LysR_subst-bd"/>
</dbReference>
<protein>
    <submittedName>
        <fullName evidence="6">LysR family transcriptional regulator</fullName>
    </submittedName>
</protein>
<dbReference type="PROSITE" id="PS50931">
    <property type="entry name" value="HTH_LYSR"/>
    <property type="match status" value="1"/>
</dbReference>
<evidence type="ECO:0000256" key="2">
    <source>
        <dbReference type="ARBA" id="ARBA00023015"/>
    </source>
</evidence>
<dbReference type="EMBL" id="QRBF01000001">
    <property type="protein sequence ID" value="RDS85769.1"/>
    <property type="molecule type" value="Genomic_DNA"/>
</dbReference>
<dbReference type="Gene3D" id="1.10.10.10">
    <property type="entry name" value="Winged helix-like DNA-binding domain superfamily/Winged helix DNA-binding domain"/>
    <property type="match status" value="1"/>
</dbReference>
<dbReference type="PRINTS" id="PR00039">
    <property type="entry name" value="HTHLYSR"/>
</dbReference>